<dbReference type="PANTHER" id="PTHR12151:SF25">
    <property type="entry name" value="LINALOOL DEHYDRATASE_ISOMERASE DOMAIN-CONTAINING PROTEIN"/>
    <property type="match status" value="1"/>
</dbReference>
<organism evidence="2 3">
    <name type="scientific">Aquamicrobium terrae</name>
    <dbReference type="NCBI Taxonomy" id="1324945"/>
    <lineage>
        <taxon>Bacteria</taxon>
        <taxon>Pseudomonadati</taxon>
        <taxon>Pseudomonadota</taxon>
        <taxon>Alphaproteobacteria</taxon>
        <taxon>Hyphomicrobiales</taxon>
        <taxon>Phyllobacteriaceae</taxon>
        <taxon>Aquamicrobium</taxon>
    </lineage>
</organism>
<evidence type="ECO:0000313" key="2">
    <source>
        <dbReference type="EMBL" id="MET3794497.1"/>
    </source>
</evidence>
<dbReference type="SUPFAM" id="SSF52833">
    <property type="entry name" value="Thioredoxin-like"/>
    <property type="match status" value="1"/>
</dbReference>
<evidence type="ECO:0000313" key="3">
    <source>
        <dbReference type="Proteomes" id="UP001549076"/>
    </source>
</evidence>
<dbReference type="Proteomes" id="UP001549076">
    <property type="component" value="Unassembled WGS sequence"/>
</dbReference>
<dbReference type="Gene3D" id="3.40.30.10">
    <property type="entry name" value="Glutaredoxin"/>
    <property type="match status" value="1"/>
</dbReference>
<accession>A0ABV2N6S2</accession>
<sequence>MIPVRYFLIALLAAGLGGGGAMLMNRSAAVETVDGARAFPMEVIELPDIAVLDGEGRALSLRKEAVGDALLVVNFNFTTCETICPVGNVVMKAIDDRARTEVPMPVRLLSITIDPARDTPRKMREAAREAGASAQWLWLTGAPADIDLLLGRFDARAADIQFHDPMFLIGDARSGRFRRIVGLPKPERVLEELRGFAS</sequence>
<comment type="similarity">
    <text evidence="1">Belongs to the SCO1/2 family.</text>
</comment>
<dbReference type="PANTHER" id="PTHR12151">
    <property type="entry name" value="ELECTRON TRANSPORT PROTIN SCO1/SENC FAMILY MEMBER"/>
    <property type="match status" value="1"/>
</dbReference>
<comment type="caution">
    <text evidence="2">The sequence shown here is derived from an EMBL/GenBank/DDBJ whole genome shotgun (WGS) entry which is preliminary data.</text>
</comment>
<dbReference type="Pfam" id="PF02630">
    <property type="entry name" value="SCO1-SenC"/>
    <property type="match status" value="1"/>
</dbReference>
<dbReference type="RefSeq" id="WP_354199318.1">
    <property type="nucleotide sequence ID" value="NZ_JBEPML010000025.1"/>
</dbReference>
<evidence type="ECO:0000256" key="1">
    <source>
        <dbReference type="ARBA" id="ARBA00010996"/>
    </source>
</evidence>
<reference evidence="2 3" key="1">
    <citation type="submission" date="2024-06" db="EMBL/GenBank/DDBJ databases">
        <title>Genomic Encyclopedia of Type Strains, Phase IV (KMG-IV): sequencing the most valuable type-strain genomes for metagenomic binning, comparative biology and taxonomic classification.</title>
        <authorList>
            <person name="Goeker M."/>
        </authorList>
    </citation>
    <scope>NUCLEOTIDE SEQUENCE [LARGE SCALE GENOMIC DNA]</scope>
    <source>
        <strain evidence="2 3">DSM 27865</strain>
    </source>
</reference>
<name>A0ABV2N6S2_9HYPH</name>
<dbReference type="InterPro" id="IPR003782">
    <property type="entry name" value="SCO1/SenC"/>
</dbReference>
<gene>
    <name evidence="2" type="ORF">ABID37_004737</name>
</gene>
<dbReference type="EMBL" id="JBEPML010000025">
    <property type="protein sequence ID" value="MET3794497.1"/>
    <property type="molecule type" value="Genomic_DNA"/>
</dbReference>
<keyword evidence="3" id="KW-1185">Reference proteome</keyword>
<dbReference type="CDD" id="cd02968">
    <property type="entry name" value="SCO"/>
    <property type="match status" value="1"/>
</dbReference>
<proteinExistence type="inferred from homology"/>
<protein>
    <submittedName>
        <fullName evidence="2">Protein SCO1/2</fullName>
    </submittedName>
</protein>
<dbReference type="InterPro" id="IPR036249">
    <property type="entry name" value="Thioredoxin-like_sf"/>
</dbReference>